<accession>A0AAU9JRD6</accession>
<reference evidence="2" key="1">
    <citation type="submission" date="2021-09" db="EMBL/GenBank/DDBJ databases">
        <authorList>
            <consortium name="AG Swart"/>
            <person name="Singh M."/>
            <person name="Singh A."/>
            <person name="Seah K."/>
            <person name="Emmerich C."/>
        </authorList>
    </citation>
    <scope>NUCLEOTIDE SEQUENCE</scope>
    <source>
        <strain evidence="2">ATCC30299</strain>
    </source>
</reference>
<organism evidence="2 3">
    <name type="scientific">Blepharisma stoltei</name>
    <dbReference type="NCBI Taxonomy" id="1481888"/>
    <lineage>
        <taxon>Eukaryota</taxon>
        <taxon>Sar</taxon>
        <taxon>Alveolata</taxon>
        <taxon>Ciliophora</taxon>
        <taxon>Postciliodesmatophora</taxon>
        <taxon>Heterotrichea</taxon>
        <taxon>Heterotrichida</taxon>
        <taxon>Blepharismidae</taxon>
        <taxon>Blepharisma</taxon>
    </lineage>
</organism>
<keyword evidence="1" id="KW-0732">Signal</keyword>
<sequence length="389" mass="43993">MKCLIIFALTIIASAATDISKIIPATIFGDDQYAFKEFLNGAFMKMLDKEEIKLPRNVSLELQSSIDKALVSAYNYYFEYLHEEAYQQIDYIFWNFTDFLKSCESCEAKSIPEIDKLNRLADPYISLINHLEIEDAIVDSLSFVPFKKFNKSGSKFGQIFSILKPTNRDKTYDFDSMQFLKEILGEVSQTSVGSCINAVSEITTSATQLLSDGLDVINGNIFALAKLYVSYDQIQKSIIEIQANCNLESLSDIEVLFSNINTQSIFNNLYLNKDIIEADLKGLLESEAKNLNYGKAFVKIIKILLNSNTNQDKDAKNLAAEELKKPENLACLSDVLKHLGGDWKPYIETAYKFRSEAAEEFINYSDEIYEISRDCGVPGFALSFFSLMD</sequence>
<name>A0AAU9JRD6_9CILI</name>
<dbReference type="Proteomes" id="UP001162131">
    <property type="component" value="Unassembled WGS sequence"/>
</dbReference>
<evidence type="ECO:0000313" key="3">
    <source>
        <dbReference type="Proteomes" id="UP001162131"/>
    </source>
</evidence>
<protein>
    <submittedName>
        <fullName evidence="2">Uncharacterized protein</fullName>
    </submittedName>
</protein>
<feature type="chain" id="PRO_5043639265" evidence="1">
    <location>
        <begin position="16"/>
        <end position="389"/>
    </location>
</feature>
<keyword evidence="3" id="KW-1185">Reference proteome</keyword>
<gene>
    <name evidence="2" type="ORF">BSTOLATCC_MIC50955</name>
</gene>
<evidence type="ECO:0000313" key="2">
    <source>
        <dbReference type="EMBL" id="CAG9330362.1"/>
    </source>
</evidence>
<dbReference type="AlphaFoldDB" id="A0AAU9JRD6"/>
<feature type="signal peptide" evidence="1">
    <location>
        <begin position="1"/>
        <end position="15"/>
    </location>
</feature>
<dbReference type="EMBL" id="CAJZBQ010000051">
    <property type="protein sequence ID" value="CAG9330362.1"/>
    <property type="molecule type" value="Genomic_DNA"/>
</dbReference>
<comment type="caution">
    <text evidence="2">The sequence shown here is derived from an EMBL/GenBank/DDBJ whole genome shotgun (WGS) entry which is preliminary data.</text>
</comment>
<evidence type="ECO:0000256" key="1">
    <source>
        <dbReference type="SAM" id="SignalP"/>
    </source>
</evidence>
<proteinExistence type="predicted"/>